<evidence type="ECO:0000256" key="1">
    <source>
        <dbReference type="SAM" id="Phobius"/>
    </source>
</evidence>
<keyword evidence="1" id="KW-0812">Transmembrane</keyword>
<keyword evidence="1" id="KW-0472">Membrane</keyword>
<name>A0A3B0PHE3_9BACT</name>
<keyword evidence="1" id="KW-1133">Transmembrane helix</keyword>
<evidence type="ECO:0000313" key="3">
    <source>
        <dbReference type="Proteomes" id="UP000259864"/>
    </source>
</evidence>
<reference evidence="3" key="1">
    <citation type="submission" date="2018-06" db="EMBL/GenBank/DDBJ databases">
        <authorList>
            <consortium name="Pathogen Informatics"/>
        </authorList>
    </citation>
    <scope>NUCLEOTIDE SEQUENCE [LARGE SCALE GENOMIC DNA]</scope>
    <source>
        <strain evidence="3">NCTC10135</strain>
    </source>
</reference>
<proteinExistence type="predicted"/>
<feature type="transmembrane region" description="Helical" evidence="1">
    <location>
        <begin position="31"/>
        <end position="55"/>
    </location>
</feature>
<protein>
    <submittedName>
        <fullName evidence="2">Uncharacterized protein</fullName>
    </submittedName>
</protein>
<organism evidence="2 3">
    <name type="scientific">Metamycoplasma alkalescens</name>
    <dbReference type="NCBI Taxonomy" id="45363"/>
    <lineage>
        <taxon>Bacteria</taxon>
        <taxon>Bacillati</taxon>
        <taxon>Mycoplasmatota</taxon>
        <taxon>Mycoplasmoidales</taxon>
        <taxon>Metamycoplasmataceae</taxon>
        <taxon>Metamycoplasma</taxon>
    </lineage>
</organism>
<dbReference type="Proteomes" id="UP000259864">
    <property type="component" value="Chromosome 1"/>
</dbReference>
<dbReference type="AlphaFoldDB" id="A0A3B0PHE3"/>
<sequence length="81" mass="9183">MLRYLKPHFVLYNANAPRATIRIVITIFHEIISTLCALVSIAYLSSMTPIIGFLFPFPKKSKRIIATPNANKLIANPEIVW</sequence>
<evidence type="ECO:0000313" key="2">
    <source>
        <dbReference type="EMBL" id="SYV89561.1"/>
    </source>
</evidence>
<feature type="non-terminal residue" evidence="2">
    <location>
        <position position="81"/>
    </location>
</feature>
<dbReference type="KEGG" id="mala:NCTC10135_00051"/>
<gene>
    <name evidence="2" type="ORF">NCTC10135_00051</name>
</gene>
<accession>A0A3B0PHE3</accession>
<dbReference type="EMBL" id="LS991949">
    <property type="protein sequence ID" value="SYV89561.1"/>
    <property type="molecule type" value="Genomic_DNA"/>
</dbReference>